<evidence type="ECO:0000259" key="2">
    <source>
        <dbReference type="Pfam" id="PF02698"/>
    </source>
</evidence>
<dbReference type="KEGG" id="bsen:DP114_25335"/>
<evidence type="ECO:0000313" key="4">
    <source>
        <dbReference type="Proteomes" id="UP000503129"/>
    </source>
</evidence>
<dbReference type="Proteomes" id="UP000503129">
    <property type="component" value="Chromosome"/>
</dbReference>
<dbReference type="Gene3D" id="3.40.50.620">
    <property type="entry name" value="HUPs"/>
    <property type="match status" value="1"/>
</dbReference>
<dbReference type="PANTHER" id="PTHR30336">
    <property type="entry name" value="INNER MEMBRANE PROTEIN, PROBABLE PERMEASE"/>
    <property type="match status" value="1"/>
</dbReference>
<keyword evidence="1" id="KW-0472">Membrane</keyword>
<dbReference type="CDD" id="cd06259">
    <property type="entry name" value="YdcF-like"/>
    <property type="match status" value="1"/>
</dbReference>
<keyword evidence="1" id="KW-1133">Transmembrane helix</keyword>
<dbReference type="InterPro" id="IPR014729">
    <property type="entry name" value="Rossmann-like_a/b/a_fold"/>
</dbReference>
<protein>
    <submittedName>
        <fullName evidence="3">YdcF family protein</fullName>
    </submittedName>
</protein>
<dbReference type="InterPro" id="IPR003848">
    <property type="entry name" value="DUF218"/>
</dbReference>
<feature type="domain" description="DUF218" evidence="2">
    <location>
        <begin position="95"/>
        <end position="228"/>
    </location>
</feature>
<feature type="transmembrane region" description="Helical" evidence="1">
    <location>
        <begin position="54"/>
        <end position="78"/>
    </location>
</feature>
<name>A0A856MS39_9CYAN</name>
<evidence type="ECO:0000256" key="1">
    <source>
        <dbReference type="SAM" id="Phobius"/>
    </source>
</evidence>
<proteinExistence type="predicted"/>
<dbReference type="PANTHER" id="PTHR30336:SF4">
    <property type="entry name" value="ENVELOPE BIOGENESIS FACTOR ELYC"/>
    <property type="match status" value="1"/>
</dbReference>
<gene>
    <name evidence="3" type="ORF">DP114_25335</name>
</gene>
<dbReference type="Pfam" id="PF02698">
    <property type="entry name" value="DUF218"/>
    <property type="match status" value="1"/>
</dbReference>
<organism evidence="3 4">
    <name type="scientific">Brasilonema sennae CENA114</name>
    <dbReference type="NCBI Taxonomy" id="415709"/>
    <lineage>
        <taxon>Bacteria</taxon>
        <taxon>Bacillati</taxon>
        <taxon>Cyanobacteriota</taxon>
        <taxon>Cyanophyceae</taxon>
        <taxon>Nostocales</taxon>
        <taxon>Scytonemataceae</taxon>
        <taxon>Brasilonema</taxon>
        <taxon>Bromeliae group (in: Brasilonema)</taxon>
    </lineage>
</organism>
<keyword evidence="4" id="KW-1185">Reference proteome</keyword>
<sequence length="256" mass="28438">MFGVGTLCNRSVSQWLVLKSTLSHWLMTPIFIVLPLLTLVFLPWMIPRLRWKRFWSGLGTVLLVVYFSATFPLTIAVAKKGLVTFIPPDPGTSADAIVVLGRGVPFRDSRVEVAAELWRNHRAPFIFASGLGDGSEIVQQLKAKGIPDAALGEEHCSQTTKENALFTASILQPRGIKQILLVTDSPHMVRSLLTFKSVGFEVMSHTTPIPSQFTASKKAMLMFYEYMGLVSYGLRGDFLKHNLPQQKNPPVAKLKN</sequence>
<dbReference type="GO" id="GO:0043164">
    <property type="term" value="P:Gram-negative-bacterium-type cell wall biogenesis"/>
    <property type="evidence" value="ECO:0007669"/>
    <property type="project" value="TreeGrafter"/>
</dbReference>
<evidence type="ECO:0000313" key="3">
    <source>
        <dbReference type="EMBL" id="QDL12417.1"/>
    </source>
</evidence>
<keyword evidence="1" id="KW-0812">Transmembrane</keyword>
<dbReference type="GO" id="GO:0005886">
    <property type="term" value="C:plasma membrane"/>
    <property type="evidence" value="ECO:0007669"/>
    <property type="project" value="TreeGrafter"/>
</dbReference>
<dbReference type="GO" id="GO:0000270">
    <property type="term" value="P:peptidoglycan metabolic process"/>
    <property type="evidence" value="ECO:0007669"/>
    <property type="project" value="TreeGrafter"/>
</dbReference>
<reference evidence="3 4" key="1">
    <citation type="submission" date="2018-06" db="EMBL/GenBank/DDBJ databases">
        <title>Comparative genomics of Brasilonema spp. strains.</title>
        <authorList>
            <person name="Alvarenga D.O."/>
            <person name="Fiore M.F."/>
            <person name="Varani A.M."/>
        </authorList>
    </citation>
    <scope>NUCLEOTIDE SEQUENCE [LARGE SCALE GENOMIC DNA]</scope>
    <source>
        <strain evidence="3 4">CENA114</strain>
    </source>
</reference>
<feature type="transmembrane region" description="Helical" evidence="1">
    <location>
        <begin position="22"/>
        <end position="42"/>
    </location>
</feature>
<dbReference type="AlphaFoldDB" id="A0A856MS39"/>
<accession>A0A856MS39</accession>
<dbReference type="InterPro" id="IPR051599">
    <property type="entry name" value="Cell_Envelope_Assoc"/>
</dbReference>
<dbReference type="EMBL" id="CP030118">
    <property type="protein sequence ID" value="QDL12417.1"/>
    <property type="molecule type" value="Genomic_DNA"/>
</dbReference>